<reference evidence="5" key="1">
    <citation type="submission" date="2017-09" db="EMBL/GenBank/DDBJ databases">
        <title>Depth-based differentiation of microbial function through sediment-hosted aquifers and enrichment of novel symbionts in the deep terrestrial subsurface.</title>
        <authorList>
            <person name="Probst A.J."/>
            <person name="Ladd B."/>
            <person name="Jarett J.K."/>
            <person name="Geller-Mcgrath D.E."/>
            <person name="Sieber C.M.K."/>
            <person name="Emerson J.B."/>
            <person name="Anantharaman K."/>
            <person name="Thomas B.C."/>
            <person name="Malmstrom R."/>
            <person name="Stieglmeier M."/>
            <person name="Klingl A."/>
            <person name="Woyke T."/>
            <person name="Ryan C.M."/>
            <person name="Banfield J.F."/>
        </authorList>
    </citation>
    <scope>NUCLEOTIDE SEQUENCE [LARGE SCALE GENOMIC DNA]</scope>
</reference>
<organism evidence="4 5">
    <name type="scientific">Candidatus Roizmanbacteria bacterium CG_4_10_14_0_2_um_filter_39_13</name>
    <dbReference type="NCBI Taxonomy" id="1974825"/>
    <lineage>
        <taxon>Bacteria</taxon>
        <taxon>Candidatus Roizmaniibacteriota</taxon>
    </lineage>
</organism>
<accession>A0A2M7TWA9</accession>
<evidence type="ECO:0000259" key="2">
    <source>
        <dbReference type="Pfam" id="PF00534"/>
    </source>
</evidence>
<evidence type="ECO:0000259" key="3">
    <source>
        <dbReference type="Pfam" id="PF13439"/>
    </source>
</evidence>
<comment type="caution">
    <text evidence="4">The sequence shown here is derived from an EMBL/GenBank/DDBJ whole genome shotgun (WGS) entry which is preliminary data.</text>
</comment>
<dbReference type="Proteomes" id="UP000228503">
    <property type="component" value="Unassembled WGS sequence"/>
</dbReference>
<dbReference type="InterPro" id="IPR028098">
    <property type="entry name" value="Glyco_trans_4-like_N"/>
</dbReference>
<evidence type="ECO:0000313" key="4">
    <source>
        <dbReference type="EMBL" id="PIZ62099.1"/>
    </source>
</evidence>
<dbReference type="PANTHER" id="PTHR46401">
    <property type="entry name" value="GLYCOSYLTRANSFERASE WBBK-RELATED"/>
    <property type="match status" value="1"/>
</dbReference>
<feature type="domain" description="Glycosyltransferase subfamily 4-like N-terminal" evidence="3">
    <location>
        <begin position="15"/>
        <end position="180"/>
    </location>
</feature>
<evidence type="ECO:0000313" key="5">
    <source>
        <dbReference type="Proteomes" id="UP000228503"/>
    </source>
</evidence>
<dbReference type="InterPro" id="IPR001296">
    <property type="entry name" value="Glyco_trans_1"/>
</dbReference>
<dbReference type="GO" id="GO:0009103">
    <property type="term" value="P:lipopolysaccharide biosynthetic process"/>
    <property type="evidence" value="ECO:0007669"/>
    <property type="project" value="TreeGrafter"/>
</dbReference>
<keyword evidence="1" id="KW-0808">Transferase</keyword>
<dbReference type="CDD" id="cd03809">
    <property type="entry name" value="GT4_MtfB-like"/>
    <property type="match status" value="1"/>
</dbReference>
<protein>
    <recommendedName>
        <fullName evidence="6">Glycosyltransferase family 1 protein</fullName>
    </recommendedName>
</protein>
<name>A0A2M7TWA9_9BACT</name>
<dbReference type="AlphaFoldDB" id="A0A2M7TWA9"/>
<evidence type="ECO:0008006" key="6">
    <source>
        <dbReference type="Google" id="ProtNLM"/>
    </source>
</evidence>
<dbReference type="SUPFAM" id="SSF53756">
    <property type="entry name" value="UDP-Glycosyltransferase/glycogen phosphorylase"/>
    <property type="match status" value="1"/>
</dbReference>
<dbReference type="Pfam" id="PF13439">
    <property type="entry name" value="Glyco_transf_4"/>
    <property type="match status" value="1"/>
</dbReference>
<dbReference type="Pfam" id="PF00534">
    <property type="entry name" value="Glycos_transf_1"/>
    <property type="match status" value="1"/>
</dbReference>
<dbReference type="Gene3D" id="3.40.50.2000">
    <property type="entry name" value="Glycogen Phosphorylase B"/>
    <property type="match status" value="2"/>
</dbReference>
<dbReference type="GO" id="GO:0016757">
    <property type="term" value="F:glycosyltransferase activity"/>
    <property type="evidence" value="ECO:0007669"/>
    <property type="project" value="InterPro"/>
</dbReference>
<dbReference type="EMBL" id="PFOB01000066">
    <property type="protein sequence ID" value="PIZ62099.1"/>
    <property type="molecule type" value="Genomic_DNA"/>
</dbReference>
<feature type="domain" description="Glycosyl transferase family 1" evidence="2">
    <location>
        <begin position="191"/>
        <end position="338"/>
    </location>
</feature>
<sequence>MKKIGIDARLYSQTGVGTYLRNFLHYVPKKLSPSVQIFVYILPQDRGRIDFNDNRIHIREVNAPWHSVREQTVFYRAIMRDQLDLMHFTYFSYPVLYRRPFIATVHDVTPLLFKTGKASTLNPLLFEIKHLAFKYVLSQQIKQARMIITPSQVVKDQMVHMYGNKGANKIIPIYEGVSIDLMNASENTELKKSLTCPYFLYVGNFYPHKNVEKLLEAFQLFSQSNRSKKLGDPIYLNLIGPDNMFAQKLKQKIKQENIENVQFDHNAGCEELVYYYKHAQALVNPSLSEGFGLPLIEASYFGCPVIASDIPVFKEVLGGNYHSFDPENIRDIAEALTNVPLELRHQSKNPFINTFSFEKMTTETLKIYQSLI</sequence>
<gene>
    <name evidence="4" type="ORF">COY16_05390</name>
</gene>
<evidence type="ECO:0000256" key="1">
    <source>
        <dbReference type="ARBA" id="ARBA00022679"/>
    </source>
</evidence>
<dbReference type="PANTHER" id="PTHR46401:SF2">
    <property type="entry name" value="GLYCOSYLTRANSFERASE WBBK-RELATED"/>
    <property type="match status" value="1"/>
</dbReference>
<proteinExistence type="predicted"/>